<evidence type="ECO:0000313" key="3">
    <source>
        <dbReference type="EMBL" id="KAF6224704.1"/>
    </source>
</evidence>
<dbReference type="GeneID" id="59294494"/>
<accession>A0A8H6FEA7</accession>
<feature type="region of interest" description="Disordered" evidence="1">
    <location>
        <begin position="168"/>
        <end position="244"/>
    </location>
</feature>
<protein>
    <submittedName>
        <fullName evidence="3">Uncharacterized protein</fullName>
    </submittedName>
</protein>
<reference evidence="3 4" key="1">
    <citation type="journal article" date="2020" name="Genomics">
        <title>Complete, high-quality genomes from long-read metagenomic sequencing of two wolf lichen thalli reveals enigmatic genome architecture.</title>
        <authorList>
            <person name="McKenzie S.K."/>
            <person name="Walston R.F."/>
            <person name="Allen J.L."/>
        </authorList>
    </citation>
    <scope>NUCLEOTIDE SEQUENCE [LARGE SCALE GENOMIC DNA]</scope>
    <source>
        <strain evidence="3">WasteWater2</strain>
    </source>
</reference>
<proteinExistence type="predicted"/>
<evidence type="ECO:0000256" key="2">
    <source>
        <dbReference type="SAM" id="Phobius"/>
    </source>
</evidence>
<keyword evidence="4" id="KW-1185">Reference proteome</keyword>
<feature type="compositionally biased region" description="Basic and acidic residues" evidence="1">
    <location>
        <begin position="219"/>
        <end position="235"/>
    </location>
</feature>
<comment type="caution">
    <text evidence="3">The sequence shown here is derived from an EMBL/GenBank/DDBJ whole genome shotgun (WGS) entry which is preliminary data.</text>
</comment>
<feature type="compositionally biased region" description="Gly residues" evidence="1">
    <location>
        <begin position="184"/>
        <end position="195"/>
    </location>
</feature>
<keyword evidence="2" id="KW-1133">Transmembrane helix</keyword>
<dbReference type="AlphaFoldDB" id="A0A8H6FEA7"/>
<feature type="region of interest" description="Disordered" evidence="1">
    <location>
        <begin position="264"/>
        <end position="404"/>
    </location>
</feature>
<gene>
    <name evidence="3" type="ORF">HO173_012861</name>
</gene>
<sequence length="404" mass="44471">MALVRSYNGVAVLFIPKDCSLGIKAVAWGDRKRIHLQRSKALQKLISLLPTNHGSNRFLFFHPLLLSSRLDLEILTSHYTLRHALPLQAGSYFATRDIAKRASTAYQPGSGSVDPHHIDNRGFFALFALIGVFLVLGGIWFFFWAKNGGIKFRKGDWDDYKSTVLRRKGPNGTTLSGATRTTRLGGGSVVAGGGQDMDEKFFKTGAQGGRKNKLPRGNKNNEDTDMRAYRQEKPARVGGLNRESDGIFNQDFAYSDTTYSDDISQAQHIPINTPKKKDSKWTKPTKNAEPTPTTPSPKKKPNFYNQTPGSNNSTDSHRPLRPNAHAPSTDSTPTRSRQSSPTKHHRSKGSMPGSFYMEPLDFESRYSATNSDAGMTEDSRGTKAYFHPIPGLGSDSGRAAGGGF</sequence>
<evidence type="ECO:0000313" key="4">
    <source>
        <dbReference type="Proteomes" id="UP000578531"/>
    </source>
</evidence>
<evidence type="ECO:0000256" key="1">
    <source>
        <dbReference type="SAM" id="MobiDB-lite"/>
    </source>
</evidence>
<feature type="compositionally biased region" description="Polar residues" evidence="1">
    <location>
        <begin position="303"/>
        <end position="314"/>
    </location>
</feature>
<dbReference type="EMBL" id="JACCJC010000109">
    <property type="protein sequence ID" value="KAF6224704.1"/>
    <property type="molecule type" value="Genomic_DNA"/>
</dbReference>
<feature type="compositionally biased region" description="Polar residues" evidence="1">
    <location>
        <begin position="171"/>
        <end position="182"/>
    </location>
</feature>
<keyword evidence="2" id="KW-0812">Transmembrane</keyword>
<dbReference type="Proteomes" id="UP000578531">
    <property type="component" value="Unassembled WGS sequence"/>
</dbReference>
<keyword evidence="2" id="KW-0472">Membrane</keyword>
<dbReference type="OrthoDB" id="5393404at2759"/>
<dbReference type="RefSeq" id="XP_037158402.1">
    <property type="nucleotide sequence ID" value="XM_037314695.1"/>
</dbReference>
<feature type="compositionally biased region" description="Low complexity" evidence="1">
    <location>
        <begin position="327"/>
        <end position="341"/>
    </location>
</feature>
<feature type="transmembrane region" description="Helical" evidence="2">
    <location>
        <begin position="122"/>
        <end position="144"/>
    </location>
</feature>
<name>A0A8H6FEA7_9LECA</name>
<organism evidence="3 4">
    <name type="scientific">Letharia columbiana</name>
    <dbReference type="NCBI Taxonomy" id="112416"/>
    <lineage>
        <taxon>Eukaryota</taxon>
        <taxon>Fungi</taxon>
        <taxon>Dikarya</taxon>
        <taxon>Ascomycota</taxon>
        <taxon>Pezizomycotina</taxon>
        <taxon>Lecanoromycetes</taxon>
        <taxon>OSLEUM clade</taxon>
        <taxon>Lecanoromycetidae</taxon>
        <taxon>Lecanorales</taxon>
        <taxon>Lecanorineae</taxon>
        <taxon>Parmeliaceae</taxon>
        <taxon>Letharia</taxon>
    </lineage>
</organism>